<evidence type="ECO:0000256" key="3">
    <source>
        <dbReference type="ARBA" id="ARBA00022475"/>
    </source>
</evidence>
<dbReference type="Gene3D" id="2.60.40.3210">
    <property type="entry name" value="Zona pellucida, ZP-N domain"/>
    <property type="match status" value="1"/>
</dbReference>
<dbReference type="SMART" id="SM00018">
    <property type="entry name" value="PD"/>
    <property type="match status" value="1"/>
</dbReference>
<evidence type="ECO:0000256" key="21">
    <source>
        <dbReference type="SAM" id="Phobius"/>
    </source>
</evidence>
<evidence type="ECO:0000256" key="16">
    <source>
        <dbReference type="ARBA" id="ARBA00037545"/>
    </source>
</evidence>
<evidence type="ECO:0000256" key="20">
    <source>
        <dbReference type="PROSITE-ProRule" id="PRU00779"/>
    </source>
</evidence>
<sequence>MQLLQALWLCFPLSLALSDQQEVPGGPGVLRCGLQGFQFVVDLTDQEVTPVLTAWGKSNDSPGFSSRDKQGLPHRLQNDSSCGTWVKEGPGNSVALEATYNGCYVTEWGSQYVMPVGVEGIGTSGFKVLLKRRLLRCPVDRPGNGGKESGSGWGAAAAKCPWSLYLLYAAALINHCFSSPHLPQAGPWGGLGVLSHLIWWFGPCNALDAALCDSVPVRDRLPCAPSPISQGDCEVLGCCYALDKEEAGSCYYGNTVTSQCTQEGHFSIAVSRNLASPPLRLDSVYLAFGNDSDCNPMTTTHAFVLFRFPFTSCGTTRQIAGDQVVYENELVATRDVRTWGHGSITRDSIFRLRVSCSYSINSNTFPVNVQVFPLPPPLAKAQPGALTLELQIAKDENYGSYYAAWDYPVVKLLREPIHVDVSILHRTDPNLGLLLWQCWATPSPSPQQQPQWPILVKGCPYAGDNYRTRLMPVQKAPGLPFPSHHQRFSISTFSFVDSARTKEALRGQVYLHCSASVCQPAGTPACMVTCPVMRGRRSDLYHQNSTASISSNGPMFLLQDSKDPLEKSNTHLSAPVDPKALWVAGLSGVLVVGALLVFYLAIRRRR</sequence>
<dbReference type="InterPro" id="IPR051148">
    <property type="entry name" value="Zona_Pellucida_Domain_gp"/>
</dbReference>
<dbReference type="Pfam" id="PF00088">
    <property type="entry name" value="Trefoil"/>
    <property type="match status" value="1"/>
</dbReference>
<comment type="caution">
    <text evidence="25">The sequence shown here is derived from an EMBL/GenBank/DDBJ whole genome shotgun (WGS) entry which is preliminary data.</text>
</comment>
<dbReference type="PRINTS" id="PR00023">
    <property type="entry name" value="ZPELLUCIDA"/>
</dbReference>
<evidence type="ECO:0000256" key="18">
    <source>
        <dbReference type="ARBA" id="ARBA00042273"/>
    </source>
</evidence>
<dbReference type="InterPro" id="IPR000519">
    <property type="entry name" value="P_trefoil_dom"/>
</dbReference>
<feature type="domain" description="P-type" evidence="24">
    <location>
        <begin position="210"/>
        <end position="254"/>
    </location>
</feature>
<dbReference type="PANTHER" id="PTHR23343">
    <property type="entry name" value="ZONA PELLUCIDA SPERM-BINDING PROTEIN"/>
    <property type="match status" value="1"/>
</dbReference>
<proteinExistence type="inferred from homology"/>
<dbReference type="Pfam" id="PF22821">
    <property type="entry name" value="ZP1_ZP4_Ig-like"/>
    <property type="match status" value="1"/>
</dbReference>
<evidence type="ECO:0000256" key="4">
    <source>
        <dbReference type="ARBA" id="ARBA00022525"/>
    </source>
</evidence>
<evidence type="ECO:0000256" key="6">
    <source>
        <dbReference type="ARBA" id="ARBA00022685"/>
    </source>
</evidence>
<keyword evidence="10 21" id="KW-0472">Membrane</keyword>
<evidence type="ECO:0000313" key="25">
    <source>
        <dbReference type="EMBL" id="VTJ86025.1"/>
    </source>
</evidence>
<keyword evidence="26" id="KW-1185">Reference proteome</keyword>
<name>A0A5E4CWA6_MARMO</name>
<evidence type="ECO:0000256" key="1">
    <source>
        <dbReference type="ARBA" id="ARBA00004251"/>
    </source>
</evidence>
<keyword evidence="6" id="KW-0165">Cleavage on pair of basic residues</keyword>
<feature type="signal peptide" evidence="22">
    <location>
        <begin position="1"/>
        <end position="18"/>
    </location>
</feature>
<dbReference type="CDD" id="cd00111">
    <property type="entry name" value="Trefoil"/>
    <property type="match status" value="1"/>
</dbReference>
<organism evidence="25 26">
    <name type="scientific">Marmota monax</name>
    <name type="common">Woodchuck</name>
    <dbReference type="NCBI Taxonomy" id="9995"/>
    <lineage>
        <taxon>Eukaryota</taxon>
        <taxon>Metazoa</taxon>
        <taxon>Chordata</taxon>
        <taxon>Craniata</taxon>
        <taxon>Vertebrata</taxon>
        <taxon>Euteleostomi</taxon>
        <taxon>Mammalia</taxon>
        <taxon>Eutheria</taxon>
        <taxon>Euarchontoglires</taxon>
        <taxon>Glires</taxon>
        <taxon>Rodentia</taxon>
        <taxon>Sciuromorpha</taxon>
        <taxon>Sciuridae</taxon>
        <taxon>Xerinae</taxon>
        <taxon>Marmotini</taxon>
        <taxon>Marmota</taxon>
    </lineage>
</organism>
<feature type="disulfide bond" evidence="20">
    <location>
        <begin position="233"/>
        <end position="250"/>
    </location>
</feature>
<evidence type="ECO:0000256" key="5">
    <source>
        <dbReference type="ARBA" id="ARBA00022530"/>
    </source>
</evidence>
<comment type="similarity">
    <text evidence="2">Belongs to the ZP domain family. ZPB subfamily.</text>
</comment>
<dbReference type="PROSITE" id="PS51034">
    <property type="entry name" value="ZP_2"/>
    <property type="match status" value="1"/>
</dbReference>
<dbReference type="GO" id="GO:0005886">
    <property type="term" value="C:plasma membrane"/>
    <property type="evidence" value="ECO:0007669"/>
    <property type="project" value="UniProtKB-SubCell"/>
</dbReference>
<dbReference type="InterPro" id="IPR048290">
    <property type="entry name" value="ZP_chr"/>
</dbReference>
<feature type="disulfide bond" evidence="20">
    <location>
        <begin position="223"/>
        <end position="238"/>
    </location>
</feature>
<dbReference type="PANTHER" id="PTHR23343:SF31">
    <property type="entry name" value="ZONA PELLUCIDA SPERM-BINDING PROTEIN 4"/>
    <property type="match status" value="1"/>
</dbReference>
<dbReference type="InterPro" id="IPR055356">
    <property type="entry name" value="ZP-N"/>
</dbReference>
<dbReference type="EMBL" id="CABDUW010002247">
    <property type="protein sequence ID" value="VTJ86025.1"/>
    <property type="molecule type" value="Genomic_DNA"/>
</dbReference>
<dbReference type="GO" id="GO:0032190">
    <property type="term" value="F:acrosin binding"/>
    <property type="evidence" value="ECO:0007669"/>
    <property type="project" value="TreeGrafter"/>
</dbReference>
<keyword evidence="12" id="KW-0675">Receptor</keyword>
<evidence type="ECO:0000256" key="11">
    <source>
        <dbReference type="ARBA" id="ARBA00023157"/>
    </source>
</evidence>
<keyword evidence="5" id="KW-0272">Extracellular matrix</keyword>
<keyword evidence="9 21" id="KW-1133">Transmembrane helix</keyword>
<dbReference type="InterPro" id="IPR001507">
    <property type="entry name" value="ZP_dom"/>
</dbReference>
<dbReference type="Proteomes" id="UP000335636">
    <property type="component" value="Unassembled WGS sequence"/>
</dbReference>
<keyword evidence="13" id="KW-0325">Glycoprotein</keyword>
<dbReference type="GO" id="GO:0035805">
    <property type="term" value="C:egg coat"/>
    <property type="evidence" value="ECO:0007669"/>
    <property type="project" value="UniProtKB-SubCell"/>
</dbReference>
<dbReference type="SMART" id="SM00241">
    <property type="entry name" value="ZP"/>
    <property type="match status" value="1"/>
</dbReference>
<evidence type="ECO:0000256" key="8">
    <source>
        <dbReference type="ARBA" id="ARBA00022729"/>
    </source>
</evidence>
<evidence type="ECO:0000256" key="7">
    <source>
        <dbReference type="ARBA" id="ARBA00022692"/>
    </source>
</evidence>
<evidence type="ECO:0000259" key="24">
    <source>
        <dbReference type="PROSITE" id="PS51448"/>
    </source>
</evidence>
<dbReference type="Gene3D" id="2.60.40.4100">
    <property type="entry name" value="Zona pellucida, ZP-C domain"/>
    <property type="match status" value="1"/>
</dbReference>
<dbReference type="PROSITE" id="PS00025">
    <property type="entry name" value="P_TREFOIL_1"/>
    <property type="match status" value="1"/>
</dbReference>
<dbReference type="Pfam" id="PF00100">
    <property type="entry name" value="Zona_pellucida"/>
    <property type="match status" value="1"/>
</dbReference>
<keyword evidence="11 20" id="KW-1015">Disulfide bond</keyword>
<evidence type="ECO:0000256" key="13">
    <source>
        <dbReference type="ARBA" id="ARBA00023180"/>
    </source>
</evidence>
<accession>A0A5E4CWA6</accession>
<dbReference type="SUPFAM" id="SSF57492">
    <property type="entry name" value="Trefoil"/>
    <property type="match status" value="1"/>
</dbReference>
<comment type="subcellular location">
    <subcellularLocation>
        <location evidence="1">Cell membrane</location>
        <topology evidence="1">Single-pass type I membrane protein</topology>
    </subcellularLocation>
    <subcellularLocation>
        <location evidence="15">Zona pellucida</location>
    </subcellularLocation>
</comment>
<dbReference type="InterPro" id="IPR017957">
    <property type="entry name" value="P_trefoil_CS"/>
</dbReference>
<feature type="domain" description="ZP" evidence="23">
    <location>
        <begin position="259"/>
        <end position="537"/>
    </location>
</feature>
<dbReference type="InterPro" id="IPR044913">
    <property type="entry name" value="P_trefoil_dom_sf"/>
</dbReference>
<dbReference type="Pfam" id="PF23344">
    <property type="entry name" value="ZP-N"/>
    <property type="match status" value="1"/>
</dbReference>
<keyword evidence="14" id="KW-0278">Fertilization</keyword>
<dbReference type="InterPro" id="IPR054554">
    <property type="entry name" value="ZP1/4_Ig-like"/>
</dbReference>
<dbReference type="Gene3D" id="4.10.110.10">
    <property type="entry name" value="Spasmolytic Protein, domain 1"/>
    <property type="match status" value="1"/>
</dbReference>
<reference evidence="25" key="1">
    <citation type="submission" date="2019-04" db="EMBL/GenBank/DDBJ databases">
        <authorList>
            <person name="Alioto T."/>
            <person name="Alioto T."/>
        </authorList>
    </citation>
    <scope>NUCLEOTIDE SEQUENCE [LARGE SCALE GENOMIC DNA]</scope>
</reference>
<evidence type="ECO:0000256" key="10">
    <source>
        <dbReference type="ARBA" id="ARBA00023136"/>
    </source>
</evidence>
<evidence type="ECO:0000256" key="12">
    <source>
        <dbReference type="ARBA" id="ARBA00023170"/>
    </source>
</evidence>
<keyword evidence="8 22" id="KW-0732">Signal</keyword>
<dbReference type="InterPro" id="IPR042235">
    <property type="entry name" value="ZP-C_dom"/>
</dbReference>
<evidence type="ECO:0000256" key="9">
    <source>
        <dbReference type="ARBA" id="ARBA00022989"/>
    </source>
</evidence>
<dbReference type="GO" id="GO:0060468">
    <property type="term" value="P:prevention of polyspermy"/>
    <property type="evidence" value="ECO:0007669"/>
    <property type="project" value="TreeGrafter"/>
</dbReference>
<dbReference type="InterPro" id="IPR017977">
    <property type="entry name" value="ZP_dom_CS"/>
</dbReference>
<dbReference type="AlphaFoldDB" id="A0A5E4CWA6"/>
<evidence type="ECO:0000256" key="22">
    <source>
        <dbReference type="SAM" id="SignalP"/>
    </source>
</evidence>
<dbReference type="PROSITE" id="PS51448">
    <property type="entry name" value="P_TREFOIL_2"/>
    <property type="match status" value="1"/>
</dbReference>
<dbReference type="FunFam" id="2.60.40.4100:FF:000004">
    <property type="entry name" value="Zona pellucida sperm-binding protein 2"/>
    <property type="match status" value="1"/>
</dbReference>
<gene>
    <name evidence="25" type="ORF">MONAX_5E002326</name>
</gene>
<dbReference type="PROSITE" id="PS00682">
    <property type="entry name" value="ZP_1"/>
    <property type="match status" value="1"/>
</dbReference>
<dbReference type="GO" id="GO:0007339">
    <property type="term" value="P:binding of sperm to zona pellucida"/>
    <property type="evidence" value="ECO:0007669"/>
    <property type="project" value="TreeGrafter"/>
</dbReference>
<comment type="function">
    <text evidence="16">Component of the zona pellucida, an extracellular matrix surrounding oocytes which mediates sperm binding, induction of the acrosome reaction and prevents post-fertilization polyspermy. The zona pellucida is composed of 3 to 4 glycoproteins, ZP1, ZP2, ZP3, and ZP4. ZP4 may act as a sperm receptor.</text>
</comment>
<dbReference type="InterPro" id="IPR055355">
    <property type="entry name" value="ZP-C"/>
</dbReference>
<evidence type="ECO:0000256" key="2">
    <source>
        <dbReference type="ARBA" id="ARBA00010863"/>
    </source>
</evidence>
<feature type="chain" id="PRO_5022838034" description="Zona pellucida sperm-binding protein 4" evidence="22">
    <location>
        <begin position="19"/>
        <end position="606"/>
    </location>
</feature>
<evidence type="ECO:0000313" key="26">
    <source>
        <dbReference type="Proteomes" id="UP000335636"/>
    </source>
</evidence>
<evidence type="ECO:0000256" key="14">
    <source>
        <dbReference type="ARBA" id="ARBA00023279"/>
    </source>
</evidence>
<feature type="transmembrane region" description="Helical" evidence="21">
    <location>
        <begin position="580"/>
        <end position="602"/>
    </location>
</feature>
<protein>
    <recommendedName>
        <fullName evidence="17">Zona pellucida sperm-binding protein 4</fullName>
    </recommendedName>
    <alternativeName>
        <fullName evidence="19">Zona pellucida glycoprotein 4</fullName>
    </alternativeName>
    <alternativeName>
        <fullName evidence="18">Zona pellucida protein B</fullName>
    </alternativeName>
</protein>
<dbReference type="GO" id="GO:0035804">
    <property type="term" value="F:structural constituent of egg coat"/>
    <property type="evidence" value="ECO:0007669"/>
    <property type="project" value="TreeGrafter"/>
</dbReference>
<comment type="caution">
    <text evidence="20">Lacks conserved residue(s) required for the propagation of feature annotation.</text>
</comment>
<evidence type="ECO:0000256" key="19">
    <source>
        <dbReference type="ARBA" id="ARBA00042573"/>
    </source>
</evidence>
<evidence type="ECO:0000259" key="23">
    <source>
        <dbReference type="PROSITE" id="PS51034"/>
    </source>
</evidence>
<keyword evidence="4" id="KW-0964">Secreted</keyword>
<evidence type="ECO:0000256" key="17">
    <source>
        <dbReference type="ARBA" id="ARBA00040238"/>
    </source>
</evidence>
<keyword evidence="7 21" id="KW-0812">Transmembrane</keyword>
<evidence type="ECO:0000256" key="15">
    <source>
        <dbReference type="ARBA" id="ARBA00024183"/>
    </source>
</evidence>
<keyword evidence="3" id="KW-1003">Cell membrane</keyword>